<dbReference type="SUPFAM" id="SSF54523">
    <property type="entry name" value="Pili subunits"/>
    <property type="match status" value="1"/>
</dbReference>
<evidence type="ECO:0000259" key="2">
    <source>
        <dbReference type="Pfam" id="PF08805"/>
    </source>
</evidence>
<protein>
    <recommendedName>
        <fullName evidence="2">Type 4 secretion system PilS N-terminal domain-containing protein</fullName>
    </recommendedName>
</protein>
<keyword evidence="1" id="KW-0472">Membrane</keyword>
<dbReference type="EMBL" id="BMWW01000007">
    <property type="protein sequence ID" value="GGZ01501.1"/>
    <property type="molecule type" value="Genomic_DNA"/>
</dbReference>
<sequence>MQDPLAVINPTHEIRSQIMNSMHQQRKSAGAIDQVKRPVGAQRQRGASLLEAIAYLGIAAVVVLGAVSLLNGAFGSAKSNQLSEEVVALRTAVRKLYMGQSYPVASLIPSLILANAVPATLARGTAAGTLSNSWGGAVTVAGTATGFTITYNAIPQDVCINLISGASGWTAIVQGQNSLTTFPATVANATTLCSVTTVAGNTVAFSAS</sequence>
<name>A0AA87Y5M6_9BURK</name>
<dbReference type="Proteomes" id="UP000619512">
    <property type="component" value="Unassembled WGS sequence"/>
</dbReference>
<comment type="caution">
    <text evidence="3">The sequence shown here is derived from an EMBL/GenBank/DDBJ whole genome shotgun (WGS) entry which is preliminary data.</text>
</comment>
<evidence type="ECO:0000256" key="1">
    <source>
        <dbReference type="SAM" id="Phobius"/>
    </source>
</evidence>
<evidence type="ECO:0000313" key="3">
    <source>
        <dbReference type="EMBL" id="GGZ01501.1"/>
    </source>
</evidence>
<dbReference type="Gene3D" id="3.30.1690.10">
    <property type="entry name" value="TcpA-like pilin"/>
    <property type="match status" value="1"/>
</dbReference>
<feature type="transmembrane region" description="Helical" evidence="1">
    <location>
        <begin position="52"/>
        <end position="74"/>
    </location>
</feature>
<dbReference type="InterPro" id="IPR045584">
    <property type="entry name" value="Pilin-like"/>
</dbReference>
<feature type="domain" description="Type 4 secretion system PilS N-terminal" evidence="2">
    <location>
        <begin position="78"/>
        <end position="206"/>
    </location>
</feature>
<dbReference type="Pfam" id="PF08805">
    <property type="entry name" value="PilS"/>
    <property type="match status" value="1"/>
</dbReference>
<dbReference type="InterPro" id="IPR014911">
    <property type="entry name" value="PilS_N"/>
</dbReference>
<reference evidence="3" key="1">
    <citation type="journal article" date="2014" name="Int. J. Syst. Evol. Microbiol.">
        <title>Complete genome sequence of Corynebacterium casei LMG S-19264T (=DSM 44701T), isolated from a smear-ripened cheese.</title>
        <authorList>
            <consortium name="US DOE Joint Genome Institute (JGI-PGF)"/>
            <person name="Walter F."/>
            <person name="Albersmeier A."/>
            <person name="Kalinowski J."/>
            <person name="Ruckert C."/>
        </authorList>
    </citation>
    <scope>NUCLEOTIDE SEQUENCE</scope>
    <source>
        <strain evidence="3">KCTC 12344</strain>
    </source>
</reference>
<keyword evidence="1" id="KW-0812">Transmembrane</keyword>
<evidence type="ECO:0000313" key="4">
    <source>
        <dbReference type="Proteomes" id="UP000619512"/>
    </source>
</evidence>
<dbReference type="AlphaFoldDB" id="A0AA87Y5M6"/>
<keyword evidence="1" id="KW-1133">Transmembrane helix</keyword>
<accession>A0AA87Y5M6</accession>
<proteinExistence type="predicted"/>
<reference evidence="3" key="2">
    <citation type="submission" date="2022-12" db="EMBL/GenBank/DDBJ databases">
        <authorList>
            <person name="Sun Q."/>
            <person name="Kim S."/>
        </authorList>
    </citation>
    <scope>NUCLEOTIDE SEQUENCE</scope>
    <source>
        <strain evidence="3">KCTC 12344</strain>
    </source>
</reference>
<organism evidence="3 4">
    <name type="scientific">Pseudoduganella plicata</name>
    <dbReference type="NCBI Taxonomy" id="321984"/>
    <lineage>
        <taxon>Bacteria</taxon>
        <taxon>Pseudomonadati</taxon>
        <taxon>Pseudomonadota</taxon>
        <taxon>Betaproteobacteria</taxon>
        <taxon>Burkholderiales</taxon>
        <taxon>Oxalobacteraceae</taxon>
        <taxon>Telluria group</taxon>
        <taxon>Pseudoduganella</taxon>
    </lineage>
</organism>
<gene>
    <name evidence="3" type="ORF">GCM10007388_39000</name>
</gene>